<feature type="compositionally biased region" description="Basic and acidic residues" evidence="2">
    <location>
        <begin position="1769"/>
        <end position="1782"/>
    </location>
</feature>
<evidence type="ECO:0000313" key="4">
    <source>
        <dbReference type="RefSeq" id="XP_005094024.1"/>
    </source>
</evidence>
<feature type="compositionally biased region" description="Low complexity" evidence="2">
    <location>
        <begin position="259"/>
        <end position="268"/>
    </location>
</feature>
<protein>
    <submittedName>
        <fullName evidence="4">Microtubule-associated protein futsch</fullName>
    </submittedName>
</protein>
<feature type="compositionally biased region" description="Low complexity" evidence="2">
    <location>
        <begin position="1339"/>
        <end position="1350"/>
    </location>
</feature>
<feature type="region of interest" description="Disordered" evidence="2">
    <location>
        <begin position="2010"/>
        <end position="2031"/>
    </location>
</feature>
<feature type="compositionally biased region" description="Polar residues" evidence="2">
    <location>
        <begin position="1138"/>
        <end position="1149"/>
    </location>
</feature>
<feature type="compositionally biased region" description="Polar residues" evidence="2">
    <location>
        <begin position="2016"/>
        <end position="2026"/>
    </location>
</feature>
<feature type="region of interest" description="Disordered" evidence="2">
    <location>
        <begin position="2245"/>
        <end position="2320"/>
    </location>
</feature>
<feature type="compositionally biased region" description="Polar residues" evidence="2">
    <location>
        <begin position="191"/>
        <end position="201"/>
    </location>
</feature>
<feature type="region of interest" description="Disordered" evidence="2">
    <location>
        <begin position="832"/>
        <end position="872"/>
    </location>
</feature>
<feature type="compositionally biased region" description="Basic and acidic residues" evidence="2">
    <location>
        <begin position="9"/>
        <end position="31"/>
    </location>
</feature>
<feature type="compositionally biased region" description="Polar residues" evidence="2">
    <location>
        <begin position="1821"/>
        <end position="1830"/>
    </location>
</feature>
<feature type="compositionally biased region" description="Low complexity" evidence="2">
    <location>
        <begin position="1119"/>
        <end position="1132"/>
    </location>
</feature>
<feature type="region of interest" description="Disordered" evidence="2">
    <location>
        <begin position="931"/>
        <end position="953"/>
    </location>
</feature>
<feature type="region of interest" description="Disordered" evidence="2">
    <location>
        <begin position="1"/>
        <end position="75"/>
    </location>
</feature>
<feature type="compositionally biased region" description="Low complexity" evidence="2">
    <location>
        <begin position="1837"/>
        <end position="1851"/>
    </location>
</feature>
<feature type="compositionally biased region" description="Gly residues" evidence="2">
    <location>
        <begin position="482"/>
        <end position="493"/>
    </location>
</feature>
<feature type="region of interest" description="Disordered" evidence="2">
    <location>
        <begin position="1410"/>
        <end position="1467"/>
    </location>
</feature>
<feature type="compositionally biased region" description="Acidic residues" evidence="2">
    <location>
        <begin position="1783"/>
        <end position="1807"/>
    </location>
</feature>
<feature type="compositionally biased region" description="Basic residues" evidence="2">
    <location>
        <begin position="135"/>
        <end position="150"/>
    </location>
</feature>
<keyword evidence="3" id="KW-1185">Reference proteome</keyword>
<feature type="compositionally biased region" description="Polar residues" evidence="2">
    <location>
        <begin position="1276"/>
        <end position="1285"/>
    </location>
</feature>
<feature type="compositionally biased region" description="Polar residues" evidence="2">
    <location>
        <begin position="1169"/>
        <end position="1190"/>
    </location>
</feature>
<feature type="compositionally biased region" description="Low complexity" evidence="2">
    <location>
        <begin position="212"/>
        <end position="226"/>
    </location>
</feature>
<dbReference type="Proteomes" id="UP000694888">
    <property type="component" value="Unplaced"/>
</dbReference>
<feature type="region of interest" description="Disordered" evidence="2">
    <location>
        <begin position="291"/>
        <end position="345"/>
    </location>
</feature>
<feature type="region of interest" description="Disordered" evidence="2">
    <location>
        <begin position="189"/>
        <end position="276"/>
    </location>
</feature>
<feature type="compositionally biased region" description="Basic and acidic residues" evidence="2">
    <location>
        <begin position="2121"/>
        <end position="2151"/>
    </location>
</feature>
<evidence type="ECO:0000256" key="2">
    <source>
        <dbReference type="SAM" id="MobiDB-lite"/>
    </source>
</evidence>
<feature type="compositionally biased region" description="Polar residues" evidence="2">
    <location>
        <begin position="859"/>
        <end position="871"/>
    </location>
</feature>
<proteinExistence type="predicted"/>
<feature type="region of interest" description="Disordered" evidence="2">
    <location>
        <begin position="1670"/>
        <end position="1692"/>
    </location>
</feature>
<feature type="compositionally biased region" description="Low complexity" evidence="2">
    <location>
        <begin position="1442"/>
        <end position="1456"/>
    </location>
</feature>
<feature type="compositionally biased region" description="Acidic residues" evidence="2">
    <location>
        <begin position="1746"/>
        <end position="1756"/>
    </location>
</feature>
<feature type="region of interest" description="Disordered" evidence="2">
    <location>
        <begin position="123"/>
        <end position="152"/>
    </location>
</feature>
<evidence type="ECO:0000256" key="1">
    <source>
        <dbReference type="SAM" id="Coils"/>
    </source>
</evidence>
<feature type="compositionally biased region" description="Basic and acidic residues" evidence="2">
    <location>
        <begin position="1942"/>
        <end position="1961"/>
    </location>
</feature>
<feature type="region of interest" description="Disordered" evidence="2">
    <location>
        <begin position="455"/>
        <end position="648"/>
    </location>
</feature>
<feature type="compositionally biased region" description="Acidic residues" evidence="2">
    <location>
        <begin position="1882"/>
        <end position="1901"/>
    </location>
</feature>
<feature type="compositionally biased region" description="Basic and acidic residues" evidence="2">
    <location>
        <begin position="574"/>
        <end position="584"/>
    </location>
</feature>
<feature type="region of interest" description="Disordered" evidence="2">
    <location>
        <begin position="2121"/>
        <end position="2184"/>
    </location>
</feature>
<feature type="region of interest" description="Disordered" evidence="2">
    <location>
        <begin position="2208"/>
        <end position="2231"/>
    </location>
</feature>
<feature type="compositionally biased region" description="Low complexity" evidence="2">
    <location>
        <begin position="1158"/>
        <end position="1168"/>
    </location>
</feature>
<feature type="compositionally biased region" description="Basic and acidic residues" evidence="2">
    <location>
        <begin position="306"/>
        <end position="315"/>
    </location>
</feature>
<feature type="region of interest" description="Disordered" evidence="2">
    <location>
        <begin position="388"/>
        <end position="425"/>
    </location>
</feature>
<feature type="compositionally biased region" description="Low complexity" evidence="2">
    <location>
        <begin position="1077"/>
        <end position="1090"/>
    </location>
</feature>
<feature type="compositionally biased region" description="Polar residues" evidence="2">
    <location>
        <begin position="328"/>
        <end position="340"/>
    </location>
</feature>
<feature type="compositionally biased region" description="Basic and acidic residues" evidence="2">
    <location>
        <begin position="2258"/>
        <end position="2276"/>
    </location>
</feature>
<feature type="region of interest" description="Disordered" evidence="2">
    <location>
        <begin position="1255"/>
        <end position="1315"/>
    </location>
</feature>
<feature type="compositionally biased region" description="Polar residues" evidence="2">
    <location>
        <begin position="240"/>
        <end position="253"/>
    </location>
</feature>
<evidence type="ECO:0000313" key="3">
    <source>
        <dbReference type="Proteomes" id="UP000694888"/>
    </source>
</evidence>
<feature type="compositionally biased region" description="Basic and acidic residues" evidence="2">
    <location>
        <begin position="532"/>
        <end position="546"/>
    </location>
</feature>
<name>A0ABM0JHX2_APLCA</name>
<feature type="compositionally biased region" description="Polar residues" evidence="2">
    <location>
        <begin position="2245"/>
        <end position="2257"/>
    </location>
</feature>
<feature type="compositionally biased region" description="Polar residues" evidence="2">
    <location>
        <begin position="833"/>
        <end position="844"/>
    </location>
</feature>
<dbReference type="GeneID" id="101859228"/>
<accession>A0ABM0JHX2</accession>
<feature type="region of interest" description="Disordered" evidence="2">
    <location>
        <begin position="1327"/>
        <end position="1350"/>
    </location>
</feature>
<feature type="compositionally biased region" description="Polar residues" evidence="2">
    <location>
        <begin position="1295"/>
        <end position="1315"/>
    </location>
</feature>
<feature type="compositionally biased region" description="Low complexity" evidence="2">
    <location>
        <begin position="1494"/>
        <end position="1510"/>
    </location>
</feature>
<organism evidence="3 4">
    <name type="scientific">Aplysia californica</name>
    <name type="common">California sea hare</name>
    <dbReference type="NCBI Taxonomy" id="6500"/>
    <lineage>
        <taxon>Eukaryota</taxon>
        <taxon>Metazoa</taxon>
        <taxon>Spiralia</taxon>
        <taxon>Lophotrochozoa</taxon>
        <taxon>Mollusca</taxon>
        <taxon>Gastropoda</taxon>
        <taxon>Heterobranchia</taxon>
        <taxon>Euthyneura</taxon>
        <taxon>Tectipleura</taxon>
        <taxon>Aplysiida</taxon>
        <taxon>Aplysioidea</taxon>
        <taxon>Aplysiidae</taxon>
        <taxon>Aplysia</taxon>
    </lineage>
</organism>
<feature type="compositionally biased region" description="Low complexity" evidence="2">
    <location>
        <begin position="1260"/>
        <end position="1275"/>
    </location>
</feature>
<feature type="compositionally biased region" description="Basic residues" evidence="2">
    <location>
        <begin position="32"/>
        <end position="46"/>
    </location>
</feature>
<feature type="compositionally biased region" description="Polar residues" evidence="2">
    <location>
        <begin position="634"/>
        <end position="645"/>
    </location>
</feature>
<feature type="region of interest" description="Disordered" evidence="2">
    <location>
        <begin position="1488"/>
        <end position="1527"/>
    </location>
</feature>
<feature type="compositionally biased region" description="Polar residues" evidence="2">
    <location>
        <begin position="511"/>
        <end position="520"/>
    </location>
</feature>
<dbReference type="RefSeq" id="XP_005094024.1">
    <property type="nucleotide sequence ID" value="XM_005093967.2"/>
</dbReference>
<feature type="coiled-coil region" evidence="1">
    <location>
        <begin position="2427"/>
        <end position="2475"/>
    </location>
</feature>
<keyword evidence="1" id="KW-0175">Coiled coil</keyword>
<feature type="compositionally biased region" description="Basic and acidic residues" evidence="2">
    <location>
        <begin position="463"/>
        <end position="481"/>
    </location>
</feature>
<feature type="compositionally biased region" description="Polar residues" evidence="2">
    <location>
        <begin position="294"/>
        <end position="304"/>
    </location>
</feature>
<gene>
    <name evidence="4" type="primary">LOC101859228</name>
</gene>
<feature type="compositionally biased region" description="Acidic residues" evidence="2">
    <location>
        <begin position="2284"/>
        <end position="2303"/>
    </location>
</feature>
<feature type="region of interest" description="Disordered" evidence="2">
    <location>
        <begin position="1119"/>
        <end position="1211"/>
    </location>
</feature>
<feature type="region of interest" description="Disordered" evidence="2">
    <location>
        <begin position="1739"/>
        <end position="1981"/>
    </location>
</feature>
<feature type="region of interest" description="Disordered" evidence="2">
    <location>
        <begin position="1048"/>
        <end position="1104"/>
    </location>
</feature>
<reference evidence="4" key="1">
    <citation type="submission" date="2025-08" db="UniProtKB">
        <authorList>
            <consortium name="RefSeq"/>
        </authorList>
    </citation>
    <scope>IDENTIFICATION</scope>
</reference>
<feature type="compositionally biased region" description="Basic and acidic residues" evidence="2">
    <location>
        <begin position="1457"/>
        <end position="1467"/>
    </location>
</feature>
<sequence length="2482" mass="273150">MGNRQGSQKQKEAKSKEEKKREKETKKDQEKQRKKKEKLRKKKSGGGHHGSGLDTDLEDSSHVTGGDSESSVFHSAENVSASPYLDSCTRSELEQVPMDGSAASFTTRWGGPASSASAYQLHNQQYQQRHQDSHHFHHHHHHHQQHHHHQRDREFLYLEQQHPMVLSSKDFRDGFSLEAFIPPEIARRETSSSYLDDSPMTSISRADGRGRSGSSVKSKRSTTSDSVKSRSSKSSHVAPTFSSHHATPTSLRSHTGEDSASMTSSQTSAGGGAGGYSTPLLSTPVFGRVERSHSPLSATASTSLPRVREVERGDNEECSPLLDHTSGSREPSSPLSQNTSLHHHPHFFNHQRNQKQQQQQELKPTQKQLQQLQQLSNEHYLIEQQQLRNQHQQNLSHPFPGCPPDYRNLPKPLSPHPQRRALSPKMTSAPFKLISSDDSSSSPTTPVPQRRAANFLDLLRPGSKNDKNNSKKNKRGGEKGGRSGGGGKGGGGEGGEEDEMSTPRGGKGGKSDSSTNTNESDGGKVKTKPKWKTWERSSKKSGERQSKVSMIFGTVRKSDKKKKNVQDSGIGGDGKTEVQNEEKQKKSKYSVAKSQMPLVGCSNNAQMVNDTEPGASNKIQTSRKGHQERGDNSDVLNRNNRNSSPPMVKSAAFCIMRLEELERNIENTIREKFPDAEPFLLKKRSKDEELKGSRSLPTTPSLKKKLFIARDVDGSKRHSGNNEDVTRNLSAVSSKLSDAGARGSDATYESLPSPAMSPVVLRRFGARTRHASISPKIQRAKTAALYNSPREMSRVEESQASATKTVTKVPVYRAVSREQPISSMMSSQFVSSLAHSQKSQSKYDNVNDESDEEAKGMQQLKSHSGASNQLVRQGHVEEYDSDEVYESPTTYDVGNSTENKKPVIVPTFSAVFGSVSPKLKRHLGGKINEASTNREQSGVNKEVKGAGNSSQQISGITSKNEEMLTRATIDSQSGTKHELIASDVRSFSLDTACDIRGQKVKDQRSPLDGREVLDKQGIYESADMRGARVSVKKDSSPKVSVRERIKTINKSLSEGSGPPGTSAGAVSINSTTNKMGSVDSSDSSERLSSSPYHRVGGEGAIHGRPVIPPFPVGAILSPTESTASPSLSSTASVKTGAKSPSISGSSTAALRSPPAPPTSCSKKPTSPTLGNDYNPSHSPRQQQIMKNSDASAARQHEHPQTRSGVVYSPGGTRKHSIEHVVFGSAVALPCRLYAQPMSSSSLEENNEHKTAIAHAHDPLSSSPASSPPQNQNQKNRNVAKNQTRTGEGDKKEITSPHNSASLSETATGSTISDRCSGVSETLRTILGRVPSERSQDTVNNNNSNNSINDNSQLEASVENSGLIDCSDGVKATSDAKPFINNEASARIIKVSVQSQQAAVSETRSFKETHFPETGDVFNDGEDYVDSNHNHNHHQHHNVGGFQRQKQYQQLQQQQQQHEYKPQYREDDEQKYVVLRQPVSKVICDMISTSKQGHRSSPQQPLLRQSSPTSPEQERHAPQAVAMVTSPAHQQPCLTLEEKTVRSDSSVSLPSSPICNLKRIERDFGGESAERVTKTLNFESRSAGSQTDSYSTADKGVESADFEMYAQNLSAAEGPSKSPDNIIKSASNATSSSEVVRPKFIKVPEDSDEETKFLKNVLAFKRTDVPPKKECVAKVTDGDPVEFMPPPPSPSAMDQLIEEFEEEDEDDDVQERKEIEIAMQKESEIREFTDKIYKRLSDLLGSHSGGEDIDDDVFEDDPGGREKVVRKKRHVDELLSRLEGKSEEECEEEGEEEEESGESFEDEEDEQDAQIASERIAAKAVVTSTKSPSTNRTKKVMTIKSSSSSITTTTSSSEDEEVAEKLALTNLMLQQQQQREEDREGRVEEEEEEEEEEEGEEDEEQDETLHSSDTLGFEEIEGAPKLKTTPNYFVFPEFDGEGSDGGMDDKRRYSSSRDYHSDDDVARGQGIPDYYDDRPLWRRKEKPPGQLSLDMVAMRRRERRERWLKKRRRNKTDLLSAASSDTGSETSLVKVHPRLRNQQSSLDSVEAERMLLVDTAAEPRNDMGSGILSSPKYAKPILPFFNKDKVAERGTRGAEEVREERIEASIISERLQATAEYSHLLRDSYGDDGHNDDSYSRDRGRRPRDSFEKDNSSDGDDGFEGGRATESGRALDSGKDPRAFMSDPDLAIPGIEETFNELMSVKHILEGMSDRAPSAPTGEASERETKFMPLTKENVRSVREYYKDTYSFNNGGRRSRMSNTDRTESDLDIYSETHDDASSDSNMYADDEEDDDGIDPYTTADDELGATGGSESDIMLTGNRRRRRDNHALHTNEDDEDDDENANFVIGCTFYNSNTFSPSTPAVGSNGNGANQVSPSVMSSNAVIGSSGKVTPSTLTGTSPSTPATLVASVLNSDEEFWAGSSAIEASYQQLETAADAVSSTFQNAREQMIDIQQHLQALRRQMEGLQDDLTSTSVTLTPDNLS</sequence>